<dbReference type="Gene3D" id="3.30.420.10">
    <property type="entry name" value="Ribonuclease H-like superfamily/Ribonuclease H"/>
    <property type="match status" value="1"/>
</dbReference>
<accession>A0AAV7K3G1</accession>
<dbReference type="Proteomes" id="UP001165289">
    <property type="component" value="Unassembled WGS sequence"/>
</dbReference>
<comment type="caution">
    <text evidence="1">The sequence shown here is derived from an EMBL/GenBank/DDBJ whole genome shotgun (WGS) entry which is preliminary data.</text>
</comment>
<reference evidence="1 2" key="1">
    <citation type="journal article" date="2023" name="BMC Biol.">
        <title>The compact genome of the sponge Oopsacas minuta (Hexactinellida) is lacking key metazoan core genes.</title>
        <authorList>
            <person name="Santini S."/>
            <person name="Schenkelaars Q."/>
            <person name="Jourda C."/>
            <person name="Duchesne M."/>
            <person name="Belahbib H."/>
            <person name="Rocher C."/>
            <person name="Selva M."/>
            <person name="Riesgo A."/>
            <person name="Vervoort M."/>
            <person name="Leys S.P."/>
            <person name="Kodjabachian L."/>
            <person name="Le Bivic A."/>
            <person name="Borchiellini C."/>
            <person name="Claverie J.M."/>
            <person name="Renard E."/>
        </authorList>
    </citation>
    <scope>NUCLEOTIDE SEQUENCE [LARGE SCALE GENOMIC DNA]</scope>
    <source>
        <strain evidence="1">SPO-2</strain>
    </source>
</reference>
<evidence type="ECO:0000313" key="2">
    <source>
        <dbReference type="Proteomes" id="UP001165289"/>
    </source>
</evidence>
<dbReference type="InterPro" id="IPR052709">
    <property type="entry name" value="Transposase-MT_Hybrid"/>
</dbReference>
<dbReference type="PANTHER" id="PTHR46060:SF1">
    <property type="entry name" value="MARINER MOS1 TRANSPOSASE-LIKE PROTEIN"/>
    <property type="match status" value="1"/>
</dbReference>
<dbReference type="InterPro" id="IPR001888">
    <property type="entry name" value="Transposase_1"/>
</dbReference>
<dbReference type="Pfam" id="PF01359">
    <property type="entry name" value="Transposase_1"/>
    <property type="match status" value="1"/>
</dbReference>
<sequence length="332" mass="38159">MASKDDNFNLKWRAYIDFRTILKIQPVQIFSELQEILCMDYPSRSTVERWAARFRSGDADVTDLPRSGRPVSTTTSENITLIESMVMEDKCITVNQLEQSMEISSGAIHTILTIELGYRSICGNGSSISSVRIKEIITGDETWVYYSTPYSKYKKRSWVRGDEQPAKIPRPDFRKPKIMYTIFFSSHGIVLQLPGESGKAGTATFFTEQVLPNLIKNIEKYRQKTGTRGMKILIDNASSHTAKLTKNFLDVEGLELLPHPPYSPDLASCDFWLFPKLKIYLQGKDFNTLQALKTGLYQYFKSIPGEEYRNVFYKWVERLNFVYLQEGITLNK</sequence>
<dbReference type="InterPro" id="IPR036397">
    <property type="entry name" value="RNaseH_sf"/>
</dbReference>
<keyword evidence="2" id="KW-1185">Reference proteome</keyword>
<name>A0AAV7K3G1_9METZ</name>
<protein>
    <submittedName>
        <fullName evidence="1">Transposase</fullName>
    </submittedName>
</protein>
<organism evidence="1 2">
    <name type="scientific">Oopsacas minuta</name>
    <dbReference type="NCBI Taxonomy" id="111878"/>
    <lineage>
        <taxon>Eukaryota</taxon>
        <taxon>Metazoa</taxon>
        <taxon>Porifera</taxon>
        <taxon>Hexactinellida</taxon>
        <taxon>Hexasterophora</taxon>
        <taxon>Lyssacinosida</taxon>
        <taxon>Leucopsacidae</taxon>
        <taxon>Oopsacas</taxon>
    </lineage>
</organism>
<dbReference type="AlphaFoldDB" id="A0AAV7K3G1"/>
<dbReference type="GO" id="GO:0003676">
    <property type="term" value="F:nucleic acid binding"/>
    <property type="evidence" value="ECO:0007669"/>
    <property type="project" value="InterPro"/>
</dbReference>
<gene>
    <name evidence="1" type="ORF">LOD99_1864</name>
</gene>
<evidence type="ECO:0000313" key="1">
    <source>
        <dbReference type="EMBL" id="KAI6655722.1"/>
    </source>
</evidence>
<dbReference type="PANTHER" id="PTHR46060">
    <property type="entry name" value="MARINER MOS1 TRANSPOSASE-LIKE PROTEIN"/>
    <property type="match status" value="1"/>
</dbReference>
<dbReference type="EMBL" id="JAKMXF010000177">
    <property type="protein sequence ID" value="KAI6655722.1"/>
    <property type="molecule type" value="Genomic_DNA"/>
</dbReference>
<proteinExistence type="predicted"/>